<dbReference type="PANTHER" id="PTHR43372">
    <property type="entry name" value="FATTY-ACID AMIDE HYDROLASE"/>
    <property type="match status" value="1"/>
</dbReference>
<keyword evidence="3" id="KW-1185">Reference proteome</keyword>
<evidence type="ECO:0000313" key="2">
    <source>
        <dbReference type="EMBL" id="SDX07617.1"/>
    </source>
</evidence>
<dbReference type="InterPro" id="IPR023631">
    <property type="entry name" value="Amidase_dom"/>
</dbReference>
<reference evidence="2 3" key="1">
    <citation type="submission" date="2016-10" db="EMBL/GenBank/DDBJ databases">
        <authorList>
            <person name="de Groot N.N."/>
        </authorList>
    </citation>
    <scope>NUCLEOTIDE SEQUENCE [LARGE SCALE GENOMIC DNA]</scope>
    <source>
        <strain evidence="2 3">CGMCC 1.7059</strain>
    </source>
</reference>
<dbReference type="InterPro" id="IPR036928">
    <property type="entry name" value="AS_sf"/>
</dbReference>
<dbReference type="PANTHER" id="PTHR43372:SF4">
    <property type="entry name" value="FATTY-ACID AMIDE HYDROLASE 2"/>
    <property type="match status" value="1"/>
</dbReference>
<evidence type="ECO:0000313" key="3">
    <source>
        <dbReference type="Proteomes" id="UP000199675"/>
    </source>
</evidence>
<dbReference type="Proteomes" id="UP000199675">
    <property type="component" value="Unassembled WGS sequence"/>
</dbReference>
<feature type="domain" description="Amidase" evidence="1">
    <location>
        <begin position="27"/>
        <end position="471"/>
    </location>
</feature>
<dbReference type="STRING" id="488533.SAMN04487960_10640"/>
<dbReference type="Gene3D" id="3.90.1300.10">
    <property type="entry name" value="Amidase signature (AS) domain"/>
    <property type="match status" value="1"/>
</dbReference>
<accession>A0A1H2YR29</accession>
<dbReference type="NCBIfam" id="NF004816">
    <property type="entry name" value="PRK06170.1"/>
    <property type="match status" value="1"/>
</dbReference>
<dbReference type="GO" id="GO:0012505">
    <property type="term" value="C:endomembrane system"/>
    <property type="evidence" value="ECO:0007669"/>
    <property type="project" value="TreeGrafter"/>
</dbReference>
<dbReference type="AlphaFoldDB" id="A0A1H2YR29"/>
<dbReference type="PIRSF" id="PIRSF001221">
    <property type="entry name" value="Amidase_fungi"/>
    <property type="match status" value="1"/>
</dbReference>
<name>A0A1H2YR29_9GAMM</name>
<organism evidence="2 3">
    <name type="scientific">Marinobacter mobilis</name>
    <dbReference type="NCBI Taxonomy" id="488533"/>
    <lineage>
        <taxon>Bacteria</taxon>
        <taxon>Pseudomonadati</taxon>
        <taxon>Pseudomonadota</taxon>
        <taxon>Gammaproteobacteria</taxon>
        <taxon>Pseudomonadales</taxon>
        <taxon>Marinobacteraceae</taxon>
        <taxon>Marinobacter</taxon>
    </lineage>
</organism>
<evidence type="ECO:0000259" key="1">
    <source>
        <dbReference type="Pfam" id="PF01425"/>
    </source>
</evidence>
<sequence length="493" mass="52802">MSQAPLHYRPAHELATELKSGTLSSVELTRSLLQRINSHNTRLNAFTFLNEQAALDAAARADELLQSGITPGPLHGLPMTVKDTWEVAGMPCTAGAPRLREHHPQQSATAIQRLKDAGAIIIGKSNVPLYASDLQSYNKLIGVTNNPHDSRHTPGGSSGGAAAALAAGMTPLEVGSDLAGSIRTPAHFCGVFGHKPSRALVSMRGHIPGPPGALSEPDLVVGGPMARNSDDLELLLNVIAGPNRQEARSWTLDMEPTSLTALSQTRVGHWFEDAACPIDDELASGYRDLAARIANTGARVSQASHPLLSLERIMPAYFTLLGGLMGASLKPAQRRQMLLASHLDPIISRLTAMTVGSGQYGHGANLSYREWLIWNEKREKMRAQIESLFNDCDVLLTPVTPTSAIPHDHSQPVFKRRITVNGEARPYLDQFCWIALATLLGLPATSVPVGRTANGLPYNVQVIGAPGKDLTTIGFARLLEQQGLAGFQVPAGF</sequence>
<proteinExistence type="predicted"/>
<dbReference type="Pfam" id="PF01425">
    <property type="entry name" value="Amidase"/>
    <property type="match status" value="1"/>
</dbReference>
<gene>
    <name evidence="2" type="ORF">SAMN04487960_10640</name>
</gene>
<dbReference type="SUPFAM" id="SSF75304">
    <property type="entry name" value="Amidase signature (AS) enzymes"/>
    <property type="match status" value="1"/>
</dbReference>
<protein>
    <submittedName>
        <fullName evidence="2">Amidase</fullName>
    </submittedName>
</protein>
<dbReference type="InterPro" id="IPR052739">
    <property type="entry name" value="FAAH2"/>
</dbReference>
<dbReference type="RefSeq" id="WP_245725994.1">
    <property type="nucleotide sequence ID" value="NZ_FNNE01000006.1"/>
</dbReference>
<dbReference type="EMBL" id="FNNE01000006">
    <property type="protein sequence ID" value="SDX07617.1"/>
    <property type="molecule type" value="Genomic_DNA"/>
</dbReference>